<evidence type="ECO:0000256" key="1">
    <source>
        <dbReference type="PROSITE-ProRule" id="PRU00339"/>
    </source>
</evidence>
<evidence type="ECO:0000313" key="2">
    <source>
        <dbReference type="EMBL" id="MQT14352.1"/>
    </source>
</evidence>
<gene>
    <name evidence="2" type="ORF">F0357_17200</name>
</gene>
<dbReference type="RefSeq" id="WP_153484912.1">
    <property type="nucleotide sequence ID" value="NZ_VWNA01000001.1"/>
</dbReference>
<keyword evidence="3" id="KW-1185">Reference proteome</keyword>
<sequence>MTTAFFHSSGDVLADRRYVYAEGLLADGDAVAAADLFAQAVELAPAWAAGWAALGRAREEAGEALAAVAAYRQALTLAPDDPFGASLKIAKLAGEAAPAAPPAAYVRDLFDQYAPRFESALIDGLGYRVPGRLGDLLARLRPALATRPAAHAVDLGCGTGLMAPILRPWAHRLDGVDLSAGMVAVAEEKGLYDRLAVGDVVAFLADGGAPIDLVTAADVFCYLGDLEPVFAAMRPRLAAGALVVFSVERGAGEGWQLQPSLRFAHGADYLRALAHRHGLAVVALEEDALRRDRGEPVAGLLAAFSAPG</sequence>
<reference evidence="2 3" key="1">
    <citation type="submission" date="2019-09" db="EMBL/GenBank/DDBJ databases">
        <title>Segnochrobactrum spirostomi gen. nov., sp. nov., isolated from the ciliate Spirostomum cf. yagiui and description of a novel family, Segnochrobactraceae fam. nov. within the order Rhizobiales of the class Alphaproteobacteria.</title>
        <authorList>
            <person name="Akter S."/>
            <person name="Shazib S.U.A."/>
            <person name="Shin M.K."/>
        </authorList>
    </citation>
    <scope>NUCLEOTIDE SEQUENCE [LARGE SCALE GENOMIC DNA]</scope>
    <source>
        <strain evidence="2 3">Sp-1</strain>
    </source>
</reference>
<dbReference type="InterPro" id="IPR029063">
    <property type="entry name" value="SAM-dependent_MTases_sf"/>
</dbReference>
<dbReference type="InterPro" id="IPR019734">
    <property type="entry name" value="TPR_rpt"/>
</dbReference>
<dbReference type="InterPro" id="IPR011990">
    <property type="entry name" value="TPR-like_helical_dom_sf"/>
</dbReference>
<keyword evidence="2" id="KW-0489">Methyltransferase</keyword>
<dbReference type="Pfam" id="PF13489">
    <property type="entry name" value="Methyltransf_23"/>
    <property type="match status" value="1"/>
</dbReference>
<organism evidence="2 3">
    <name type="scientific">Segnochrobactrum spirostomi</name>
    <dbReference type="NCBI Taxonomy" id="2608987"/>
    <lineage>
        <taxon>Bacteria</taxon>
        <taxon>Pseudomonadati</taxon>
        <taxon>Pseudomonadota</taxon>
        <taxon>Alphaproteobacteria</taxon>
        <taxon>Hyphomicrobiales</taxon>
        <taxon>Segnochrobactraceae</taxon>
        <taxon>Segnochrobactrum</taxon>
    </lineage>
</organism>
<comment type="caution">
    <text evidence="2">The sequence shown here is derived from an EMBL/GenBank/DDBJ whole genome shotgun (WGS) entry which is preliminary data.</text>
</comment>
<dbReference type="EMBL" id="VWNA01000001">
    <property type="protein sequence ID" value="MQT14352.1"/>
    <property type="molecule type" value="Genomic_DNA"/>
</dbReference>
<evidence type="ECO:0000313" key="3">
    <source>
        <dbReference type="Proteomes" id="UP000332515"/>
    </source>
</evidence>
<dbReference type="CDD" id="cd02440">
    <property type="entry name" value="AdoMet_MTases"/>
    <property type="match status" value="1"/>
</dbReference>
<name>A0A6A7Y9M4_9HYPH</name>
<dbReference type="SUPFAM" id="SSF48452">
    <property type="entry name" value="TPR-like"/>
    <property type="match status" value="1"/>
</dbReference>
<keyword evidence="1" id="KW-0802">TPR repeat</keyword>
<dbReference type="AlphaFoldDB" id="A0A6A7Y9M4"/>
<dbReference type="PROSITE" id="PS50005">
    <property type="entry name" value="TPR"/>
    <property type="match status" value="1"/>
</dbReference>
<dbReference type="Proteomes" id="UP000332515">
    <property type="component" value="Unassembled WGS sequence"/>
</dbReference>
<proteinExistence type="predicted"/>
<protein>
    <submittedName>
        <fullName evidence="2">Methyltransferase domain-containing protein</fullName>
    </submittedName>
</protein>
<feature type="repeat" description="TPR" evidence="1">
    <location>
        <begin position="48"/>
        <end position="81"/>
    </location>
</feature>
<dbReference type="GO" id="GO:0032259">
    <property type="term" value="P:methylation"/>
    <property type="evidence" value="ECO:0007669"/>
    <property type="project" value="UniProtKB-KW"/>
</dbReference>
<dbReference type="PANTHER" id="PTHR43861">
    <property type="entry name" value="TRANS-ACONITATE 2-METHYLTRANSFERASE-RELATED"/>
    <property type="match status" value="1"/>
</dbReference>
<dbReference type="GO" id="GO:0008168">
    <property type="term" value="F:methyltransferase activity"/>
    <property type="evidence" value="ECO:0007669"/>
    <property type="project" value="UniProtKB-KW"/>
</dbReference>
<keyword evidence="2" id="KW-0808">Transferase</keyword>
<dbReference type="Gene3D" id="1.25.40.10">
    <property type="entry name" value="Tetratricopeptide repeat domain"/>
    <property type="match status" value="1"/>
</dbReference>
<dbReference type="Gene3D" id="3.40.50.150">
    <property type="entry name" value="Vaccinia Virus protein VP39"/>
    <property type="match status" value="1"/>
</dbReference>
<accession>A0A6A7Y9M4</accession>
<dbReference type="SUPFAM" id="SSF53335">
    <property type="entry name" value="S-adenosyl-L-methionine-dependent methyltransferases"/>
    <property type="match status" value="1"/>
</dbReference>